<dbReference type="PANTHER" id="PTHR43881:SF1">
    <property type="entry name" value="GAMMA-GLUTAMYLTRANSPEPTIDASE (AFU_ORTHOLOGUE AFUA_4G13580)"/>
    <property type="match status" value="1"/>
</dbReference>
<name>A0A0V1Q408_9ASCO</name>
<dbReference type="PANTHER" id="PTHR43881">
    <property type="entry name" value="GAMMA-GLUTAMYLTRANSPEPTIDASE (AFU_ORTHOLOGUE AFUA_4G13580)"/>
    <property type="match status" value="1"/>
</dbReference>
<dbReference type="SUPFAM" id="SSF56235">
    <property type="entry name" value="N-terminal nucleophile aminohydrolases (Ntn hydrolases)"/>
    <property type="match status" value="1"/>
</dbReference>
<dbReference type="GeneID" id="26838035"/>
<dbReference type="InterPro" id="IPR029055">
    <property type="entry name" value="Ntn_hydrolases_N"/>
</dbReference>
<dbReference type="Proteomes" id="UP000054251">
    <property type="component" value="Unassembled WGS sequence"/>
</dbReference>
<comment type="caution">
    <text evidence="2">The sequence shown here is derived from an EMBL/GenBank/DDBJ whole genome shotgun (WGS) entry which is preliminary data.</text>
</comment>
<dbReference type="AlphaFoldDB" id="A0A0V1Q408"/>
<reference evidence="2 3" key="1">
    <citation type="submission" date="2015-11" db="EMBL/GenBank/DDBJ databases">
        <title>The genome of Debaryomyces fabryi.</title>
        <authorList>
            <person name="Tafer H."/>
            <person name="Lopandic K."/>
        </authorList>
    </citation>
    <scope>NUCLEOTIDE SEQUENCE [LARGE SCALE GENOMIC DNA]</scope>
    <source>
        <strain evidence="2 3">CBS 789</strain>
    </source>
</reference>
<dbReference type="OrthoDB" id="2015213at2759"/>
<dbReference type="InterPro" id="IPR052896">
    <property type="entry name" value="GGT-like_enzyme"/>
</dbReference>
<dbReference type="Pfam" id="PF01019">
    <property type="entry name" value="G_glu_transpept"/>
    <property type="match status" value="1"/>
</dbReference>
<evidence type="ECO:0008006" key="4">
    <source>
        <dbReference type="Google" id="ProtNLM"/>
    </source>
</evidence>
<proteinExistence type="predicted"/>
<dbReference type="InterPro" id="IPR043138">
    <property type="entry name" value="GGT_lsub"/>
</dbReference>
<dbReference type="RefSeq" id="XP_015469354.1">
    <property type="nucleotide sequence ID" value="XM_015609856.1"/>
</dbReference>
<protein>
    <recommendedName>
        <fullName evidence="4">Gamma-glutamyltransferase</fullName>
    </recommendedName>
</protein>
<dbReference type="PRINTS" id="PR01210">
    <property type="entry name" value="GGTRANSPTASE"/>
</dbReference>
<dbReference type="EMBL" id="LMYN01000012">
    <property type="protein sequence ID" value="KSA03252.1"/>
    <property type="molecule type" value="Genomic_DNA"/>
</dbReference>
<sequence>MEGPANSRRSTVYSAKGMVSSTQPLANSAGIKVMSKGGNCIDACIAISACLCVLEPSSTGIGGDCFALFYKNSDKKVYGLNGTGRSASELNIDWLNTNHPDHILPSKRFKDDSVFKVQVPGHIAGWFDLHEAWGSGKVTMEDILEPAIDLAENGFVVSQISAYLWKEAEGKLKTQNNCDDLSIFLPNEDLTAPVKGQFMTNTYLADTLKKVVKFGKKGFYEGEVAESMVKELSKRGSLISMSDLANHTSTFVEPISLSILDHKLWEIPPSGSGIIALLTLGLIDQLDKKGTLRIRKMKHNSVEYLHMIIECLKLSFKDSDEYVNDYEFFIKEYNLDQSVSLENLLQPEYLAKRMEQFSVDKIISNHEVGYGIPNPMFKSDTVYMSASDSEGNACSFISSLYENFGSGILVPDRGFALQNRGGNFNLNPKSKNCLEGNKRSYHTIIPGMITIPSKLSPLKEDLFASYGIMGGYNQPQAHVQVYLNMILFNMNPQEALDAPRISLFPHPDFEHTDLGLGSDGPTSRAVTCVGIEDGVATDVIEGLIKLGHETKIFRGNERKLFGRGQIIRKESGQETKGKLVYSGGSDMRGDGASVPLI</sequence>
<evidence type="ECO:0000313" key="3">
    <source>
        <dbReference type="Proteomes" id="UP000054251"/>
    </source>
</evidence>
<dbReference type="Gene3D" id="3.60.20.40">
    <property type="match status" value="1"/>
</dbReference>
<evidence type="ECO:0000256" key="1">
    <source>
        <dbReference type="SAM" id="MobiDB-lite"/>
    </source>
</evidence>
<dbReference type="InterPro" id="IPR043137">
    <property type="entry name" value="GGT_ssub_C"/>
</dbReference>
<keyword evidence="3" id="KW-1185">Reference proteome</keyword>
<evidence type="ECO:0000313" key="2">
    <source>
        <dbReference type="EMBL" id="KSA03252.1"/>
    </source>
</evidence>
<organism evidence="2 3">
    <name type="scientific">Debaryomyces fabryi</name>
    <dbReference type="NCBI Taxonomy" id="58627"/>
    <lineage>
        <taxon>Eukaryota</taxon>
        <taxon>Fungi</taxon>
        <taxon>Dikarya</taxon>
        <taxon>Ascomycota</taxon>
        <taxon>Saccharomycotina</taxon>
        <taxon>Pichiomycetes</taxon>
        <taxon>Debaryomycetaceae</taxon>
        <taxon>Debaryomyces</taxon>
    </lineage>
</organism>
<gene>
    <name evidence="2" type="ORF">AC631_01026</name>
</gene>
<dbReference type="Gene3D" id="1.10.246.130">
    <property type="match status" value="1"/>
</dbReference>
<accession>A0A0V1Q408</accession>
<feature type="region of interest" description="Disordered" evidence="1">
    <location>
        <begin position="577"/>
        <end position="597"/>
    </location>
</feature>